<gene>
    <name evidence="6" type="ORF">DCC88_09480</name>
</gene>
<keyword evidence="7" id="KW-1185">Reference proteome</keyword>
<comment type="similarity">
    <text evidence="2">Belongs to the methyl-accepting chemotaxis (MCP) protein family.</text>
</comment>
<keyword evidence="4" id="KW-0812">Transmembrane</keyword>
<evidence type="ECO:0000313" key="7">
    <source>
        <dbReference type="Proteomes" id="UP000253934"/>
    </source>
</evidence>
<keyword evidence="3" id="KW-0807">Transducer</keyword>
<evidence type="ECO:0000313" key="6">
    <source>
        <dbReference type="EMBL" id="RDB35567.1"/>
    </source>
</evidence>
<dbReference type="GO" id="GO:0007165">
    <property type="term" value="P:signal transduction"/>
    <property type="evidence" value="ECO:0007669"/>
    <property type="project" value="UniProtKB-KW"/>
</dbReference>
<dbReference type="SUPFAM" id="SSF58104">
    <property type="entry name" value="Methyl-accepting chemotaxis protein (MCP) signaling domain"/>
    <property type="match status" value="1"/>
</dbReference>
<dbReference type="InterPro" id="IPR004089">
    <property type="entry name" value="MCPsignal_dom"/>
</dbReference>
<keyword evidence="4" id="KW-0472">Membrane</keyword>
<organism evidence="6 7">
    <name type="scientific">Spirobacillus cienkowskii</name>
    <dbReference type="NCBI Taxonomy" id="495820"/>
    <lineage>
        <taxon>Bacteria</taxon>
        <taxon>Pseudomonadati</taxon>
        <taxon>Bdellovibrionota</taxon>
        <taxon>Oligoflexia</taxon>
        <taxon>Silvanigrellales</taxon>
        <taxon>Spirobacillus</taxon>
    </lineage>
</organism>
<keyword evidence="4" id="KW-1133">Transmembrane helix</keyword>
<reference evidence="6" key="1">
    <citation type="submission" date="2018-04" db="EMBL/GenBank/DDBJ databases">
        <title>Draft genome sequence of the Candidatus Spirobacillus cienkowskii, a pathogen of freshwater Daphnia species, reconstructed from hemolymph metagenomic reads.</title>
        <authorList>
            <person name="Bresciani L."/>
            <person name="Lemos L.N."/>
            <person name="Wale N."/>
            <person name="Lin J.Y."/>
            <person name="Fernandes G.R."/>
            <person name="Duffy M.A."/>
            <person name="Rodrigues J.M."/>
        </authorList>
    </citation>
    <scope>NUCLEOTIDE SEQUENCE [LARGE SCALE GENOMIC DNA]</scope>
    <source>
        <strain evidence="6">Binning01</strain>
    </source>
</reference>
<feature type="transmembrane region" description="Helical" evidence="4">
    <location>
        <begin position="12"/>
        <end position="32"/>
    </location>
</feature>
<evidence type="ECO:0000259" key="5">
    <source>
        <dbReference type="PROSITE" id="PS50111"/>
    </source>
</evidence>
<feature type="domain" description="Methyl-accepting transducer" evidence="5">
    <location>
        <begin position="229"/>
        <end position="458"/>
    </location>
</feature>
<dbReference type="SMART" id="SM00283">
    <property type="entry name" value="MA"/>
    <property type="match status" value="1"/>
</dbReference>
<keyword evidence="1" id="KW-0145">Chemotaxis</keyword>
<dbReference type="Pfam" id="PF00015">
    <property type="entry name" value="MCPsignal"/>
    <property type="match status" value="1"/>
</dbReference>
<protein>
    <recommendedName>
        <fullName evidence="5">Methyl-accepting transducer domain-containing protein</fullName>
    </recommendedName>
</protein>
<dbReference type="PANTHER" id="PTHR43531:SF11">
    <property type="entry name" value="METHYL-ACCEPTING CHEMOTAXIS PROTEIN 3"/>
    <property type="match status" value="1"/>
</dbReference>
<dbReference type="InterPro" id="IPR024478">
    <property type="entry name" value="HlyB_4HB_MCP"/>
</dbReference>
<evidence type="ECO:0000256" key="2">
    <source>
        <dbReference type="ARBA" id="ARBA00029447"/>
    </source>
</evidence>
<evidence type="ECO:0000256" key="3">
    <source>
        <dbReference type="PROSITE-ProRule" id="PRU00284"/>
    </source>
</evidence>
<evidence type="ECO:0000256" key="1">
    <source>
        <dbReference type="ARBA" id="ARBA00022500"/>
    </source>
</evidence>
<comment type="caution">
    <text evidence="6">The sequence shown here is derived from an EMBL/GenBank/DDBJ whole genome shotgun (WGS) entry which is preliminary data.</text>
</comment>
<feature type="transmembrane region" description="Helical" evidence="4">
    <location>
        <begin position="192"/>
        <end position="212"/>
    </location>
</feature>
<sequence>MRKKTLAFKLNFSVSLLILLIFSVGIYSVIMINKTQEFSYDTGTNWLPGVKAIAEISENFGNITRRHALILGELAIKSDKIKIEKNIKVLNNFSDEIEKEFNNIKKYLGTNEEKVAFDNILKSWKKVKDFIKTDLELAQSGKIKESWVGFNENTIPAFFNTTDAIDNLGDINTKGSINSTKNGEYFTSLTNFVILITGSIAVVISFIFLGIIKKSTSAIEHVLEDLKSQSVATSEIATSLKSSSDALSSAVSNQAAAVHETTAAINEITSMVNRTVENVNHSTNVAKSASKQAEEGQTIMKKLVHAMETIQESSDQLQNISEIIKQISTKTVVINDIVSKTELLSLNASIESARAGEYGKGFAVVAEEVGKLAKISGKSAQEIQNLITKSEEQVNVILDHTKERVENGKNVTEQAQKSFIQISQNILDLSNVVGQIADASREQEIGVKQISTAMGNINKATQTSQVSVNTTTDTAKSLVTESEKLRVNTTEVEHLIAGN</sequence>
<dbReference type="GO" id="GO:0006935">
    <property type="term" value="P:chemotaxis"/>
    <property type="evidence" value="ECO:0007669"/>
    <property type="project" value="UniProtKB-KW"/>
</dbReference>
<accession>A0A369KRV2</accession>
<dbReference type="PANTHER" id="PTHR43531">
    <property type="entry name" value="PROTEIN ICFG"/>
    <property type="match status" value="1"/>
</dbReference>
<dbReference type="EMBL" id="QOVW01000081">
    <property type="protein sequence ID" value="RDB35567.1"/>
    <property type="molecule type" value="Genomic_DNA"/>
</dbReference>
<proteinExistence type="inferred from homology"/>
<evidence type="ECO:0000256" key="4">
    <source>
        <dbReference type="SAM" id="Phobius"/>
    </source>
</evidence>
<dbReference type="Proteomes" id="UP000253934">
    <property type="component" value="Unassembled WGS sequence"/>
</dbReference>
<dbReference type="InterPro" id="IPR051310">
    <property type="entry name" value="MCP_chemotaxis"/>
</dbReference>
<dbReference type="Gene3D" id="1.10.287.950">
    <property type="entry name" value="Methyl-accepting chemotaxis protein"/>
    <property type="match status" value="1"/>
</dbReference>
<dbReference type="PROSITE" id="PS50111">
    <property type="entry name" value="CHEMOTAXIS_TRANSDUC_2"/>
    <property type="match status" value="1"/>
</dbReference>
<dbReference type="GO" id="GO:0016020">
    <property type="term" value="C:membrane"/>
    <property type="evidence" value="ECO:0007669"/>
    <property type="project" value="InterPro"/>
</dbReference>
<dbReference type="Pfam" id="PF12729">
    <property type="entry name" value="4HB_MCP_1"/>
    <property type="match status" value="1"/>
</dbReference>
<name>A0A369KRV2_9BACT</name>
<dbReference type="AlphaFoldDB" id="A0A369KRV2"/>